<sequence>MWNLFNIYIVKFASLFLENLDDGSLVMALHTTLRSDPPTAKNVETLLRVRFEPTPFRTRTLIWRLRPTRPSQLCDNK</sequence>
<reference evidence="1 2" key="1">
    <citation type="submission" date="2024-01" db="EMBL/GenBank/DDBJ databases">
        <title>The genomes of 5 underutilized Papilionoideae crops provide insights into root nodulation and disease resistanc.</title>
        <authorList>
            <person name="Jiang F."/>
        </authorList>
    </citation>
    <scope>NUCLEOTIDE SEQUENCE [LARGE SCALE GENOMIC DNA]</scope>
    <source>
        <strain evidence="1">LVBAO_FW01</strain>
        <tissue evidence="1">Leaves</tissue>
    </source>
</reference>
<evidence type="ECO:0000313" key="2">
    <source>
        <dbReference type="Proteomes" id="UP001367508"/>
    </source>
</evidence>
<evidence type="ECO:0000313" key="1">
    <source>
        <dbReference type="EMBL" id="KAK7349575.1"/>
    </source>
</evidence>
<gene>
    <name evidence="1" type="ORF">VNO77_07042</name>
</gene>
<organism evidence="1 2">
    <name type="scientific">Canavalia gladiata</name>
    <name type="common">Sword bean</name>
    <name type="synonym">Dolichos gladiatus</name>
    <dbReference type="NCBI Taxonomy" id="3824"/>
    <lineage>
        <taxon>Eukaryota</taxon>
        <taxon>Viridiplantae</taxon>
        <taxon>Streptophyta</taxon>
        <taxon>Embryophyta</taxon>
        <taxon>Tracheophyta</taxon>
        <taxon>Spermatophyta</taxon>
        <taxon>Magnoliopsida</taxon>
        <taxon>eudicotyledons</taxon>
        <taxon>Gunneridae</taxon>
        <taxon>Pentapetalae</taxon>
        <taxon>rosids</taxon>
        <taxon>fabids</taxon>
        <taxon>Fabales</taxon>
        <taxon>Fabaceae</taxon>
        <taxon>Papilionoideae</taxon>
        <taxon>50 kb inversion clade</taxon>
        <taxon>NPAAA clade</taxon>
        <taxon>indigoferoid/millettioid clade</taxon>
        <taxon>Phaseoleae</taxon>
        <taxon>Canavalia</taxon>
    </lineage>
</organism>
<comment type="caution">
    <text evidence="1">The sequence shown here is derived from an EMBL/GenBank/DDBJ whole genome shotgun (WGS) entry which is preliminary data.</text>
</comment>
<accession>A0AAN9M792</accession>
<keyword evidence="2" id="KW-1185">Reference proteome</keyword>
<protein>
    <submittedName>
        <fullName evidence="1">Uncharacterized protein</fullName>
    </submittedName>
</protein>
<name>A0AAN9M792_CANGL</name>
<dbReference type="EMBL" id="JAYMYQ010000002">
    <property type="protein sequence ID" value="KAK7349575.1"/>
    <property type="molecule type" value="Genomic_DNA"/>
</dbReference>
<proteinExistence type="predicted"/>
<dbReference type="AlphaFoldDB" id="A0AAN9M792"/>
<dbReference type="Proteomes" id="UP001367508">
    <property type="component" value="Unassembled WGS sequence"/>
</dbReference>